<dbReference type="EMBL" id="FJ483968">
    <property type="protein sequence ID" value="AEV80432.1"/>
    <property type="molecule type" value="Genomic_DNA"/>
</dbReference>
<organismHost>
    <name type="scientific">Macaca</name>
    <name type="common">macaques</name>
    <dbReference type="NCBI Taxonomy" id="9539"/>
</organismHost>
<keyword evidence="8" id="KW-1185">Reference proteome</keyword>
<evidence type="ECO:0000259" key="6">
    <source>
        <dbReference type="PROSITE" id="PS50262"/>
    </source>
</evidence>
<sequence>MMFTEKMASTLLNGMMGSASFMILTLVVLCLAVLTKARLPYSAQIFTWNLVGIQCISIFSMLLSRHLSTEEVSRFDICRVALFMEDGCLYITVLLFMFLVLDRLAAFLNGRHLWRHQTSQNVEVAGYAVLFCWILGFVAAVPTAAVAVPNQLEHRGCQIPSGYVSVDMTIKIWFVFLAPVVTVLAVIIQISYHNHRDQAWGYASRVLVFYTVCFLMLFPYYYVRCVNSGMAFPNGTVPDTVTYKPVLDYVFFCAQIVADFRLVVFSFFIILLCCLNPLKQLDECFDGKTCQRICSGPWLRKFVHVLEKLDRLVTLSKAADTVVLTENEEPVAVNDRPVEVTVTPSTSAVFSTGESSA</sequence>
<keyword evidence="4 5" id="KW-0472">Membrane</keyword>
<proteinExistence type="predicted"/>
<dbReference type="Pfam" id="PF25707">
    <property type="entry name" value="UL78"/>
    <property type="match status" value="1"/>
</dbReference>
<keyword evidence="3 5" id="KW-1133">Transmembrane helix</keyword>
<keyword evidence="2 5" id="KW-0812">Transmembrane</keyword>
<dbReference type="Proteomes" id="UP000116555">
    <property type="component" value="Segment"/>
</dbReference>
<dbReference type="InterPro" id="IPR017452">
    <property type="entry name" value="GPCR_Rhodpsn_7TM"/>
</dbReference>
<feature type="domain" description="G-protein coupled receptors family 1 profile" evidence="6">
    <location>
        <begin position="1"/>
        <end position="280"/>
    </location>
</feature>
<dbReference type="Gene3D" id="1.20.1070.10">
    <property type="entry name" value="Rhodopsin 7-helix transmembrane proteins"/>
    <property type="match status" value="1"/>
</dbReference>
<dbReference type="InterPro" id="IPR057757">
    <property type="entry name" value="UL78-like"/>
</dbReference>
<feature type="transmembrane region" description="Helical" evidence="5">
    <location>
        <begin position="46"/>
        <end position="67"/>
    </location>
</feature>
<evidence type="ECO:0000256" key="5">
    <source>
        <dbReference type="SAM" id="Phobius"/>
    </source>
</evidence>
<gene>
    <name evidence="7" type="primary">UL78</name>
</gene>
<comment type="subcellular location">
    <subcellularLocation>
        <location evidence="1">Membrane</location>
    </subcellularLocation>
</comment>
<dbReference type="RefSeq" id="YP_004936044.1">
    <property type="nucleotide sequence ID" value="NC_012783.2"/>
</dbReference>
<evidence type="ECO:0000256" key="2">
    <source>
        <dbReference type="ARBA" id="ARBA00022692"/>
    </source>
</evidence>
<dbReference type="PROSITE" id="PS50262">
    <property type="entry name" value="G_PROTEIN_RECEP_F1_2"/>
    <property type="match status" value="1"/>
</dbReference>
<accession>G8XTE0</accession>
<reference evidence="7 8" key="1">
    <citation type="submission" date="2011-12" db="EMBL/GenBank/DDBJ databases">
        <title>Comparative genomics of primate cytomegaloviruses.</title>
        <authorList>
            <person name="Davison A.J."/>
            <person name="Holton M."/>
            <person name="Dolan A."/>
            <person name="Dargan D.J."/>
            <person name="Gatherer D."/>
            <person name="Hayward G.S."/>
        </authorList>
    </citation>
    <scope>NUCLEOTIDE SEQUENCE [LARGE SCALE GENOMIC DNA]</scope>
    <source>
        <strain evidence="7">2715</strain>
    </source>
</reference>
<dbReference type="KEGG" id="vg:25026482"/>
<keyword evidence="7" id="KW-0946">Virion</keyword>
<evidence type="ECO:0000313" key="8">
    <source>
        <dbReference type="Proteomes" id="UP000116555"/>
    </source>
</evidence>
<feature type="transmembrane region" description="Helical" evidence="5">
    <location>
        <begin position="202"/>
        <end position="223"/>
    </location>
</feature>
<evidence type="ECO:0000256" key="1">
    <source>
        <dbReference type="ARBA" id="ARBA00004370"/>
    </source>
</evidence>
<dbReference type="GO" id="GO:0019031">
    <property type="term" value="C:viral envelope"/>
    <property type="evidence" value="ECO:0007669"/>
    <property type="project" value="UniProtKB-KW"/>
</dbReference>
<protein>
    <submittedName>
        <fullName evidence="7">Envelope protein UL78</fullName>
    </submittedName>
</protein>
<name>G8XTE0_SCMVC</name>
<dbReference type="GeneID" id="25026482"/>
<feature type="transmembrane region" description="Helical" evidence="5">
    <location>
        <begin position="168"/>
        <end position="190"/>
    </location>
</feature>
<evidence type="ECO:0000256" key="4">
    <source>
        <dbReference type="ARBA" id="ARBA00023136"/>
    </source>
</evidence>
<feature type="transmembrane region" description="Helical" evidence="5">
    <location>
        <begin position="12"/>
        <end position="34"/>
    </location>
</feature>
<feature type="transmembrane region" description="Helical" evidence="5">
    <location>
        <begin position="249"/>
        <end position="275"/>
    </location>
</feature>
<dbReference type="OrthoDB" id="19235at10239"/>
<feature type="transmembrane region" description="Helical" evidence="5">
    <location>
        <begin position="87"/>
        <end position="106"/>
    </location>
</feature>
<evidence type="ECO:0000256" key="3">
    <source>
        <dbReference type="ARBA" id="ARBA00022989"/>
    </source>
</evidence>
<feature type="transmembrane region" description="Helical" evidence="5">
    <location>
        <begin position="127"/>
        <end position="148"/>
    </location>
</feature>
<dbReference type="GO" id="GO:0016020">
    <property type="term" value="C:membrane"/>
    <property type="evidence" value="ECO:0007669"/>
    <property type="project" value="UniProtKB-SubCell"/>
</dbReference>
<organism evidence="7 8">
    <name type="scientific">Simian cytomegalovirus (strain Colburn)</name>
    <dbReference type="NCBI Taxonomy" id="50292"/>
    <lineage>
        <taxon>Viruses</taxon>
        <taxon>Duplodnaviria</taxon>
        <taxon>Heunggongvirae</taxon>
        <taxon>Peploviricota</taxon>
        <taxon>Herviviricetes</taxon>
        <taxon>Herpesvirales</taxon>
        <taxon>Orthoherpesviridae</taxon>
        <taxon>Betaherpesvirinae</taxon>
        <taxon>Cytomegalovirus</taxon>
        <taxon>Cytomegalovirus cercopithecinebeta5</taxon>
    </lineage>
</organism>
<evidence type="ECO:0000313" key="7">
    <source>
        <dbReference type="EMBL" id="AEV80432.1"/>
    </source>
</evidence>
<keyword evidence="7" id="KW-0261">Viral envelope protein</keyword>